<name>A0A1F5TNJ1_9BACT</name>
<reference evidence="2 3" key="1">
    <citation type="journal article" date="2016" name="Nat. Commun.">
        <title>Thousands of microbial genomes shed light on interconnected biogeochemical processes in an aquifer system.</title>
        <authorList>
            <person name="Anantharaman K."/>
            <person name="Brown C.T."/>
            <person name="Hug L.A."/>
            <person name="Sharon I."/>
            <person name="Castelle C.J."/>
            <person name="Probst A.J."/>
            <person name="Thomas B.C."/>
            <person name="Singh A."/>
            <person name="Wilkins M.J."/>
            <person name="Karaoz U."/>
            <person name="Brodie E.L."/>
            <person name="Williams K.H."/>
            <person name="Hubbard S.S."/>
            <person name="Banfield J.F."/>
        </authorList>
    </citation>
    <scope>NUCLEOTIDE SEQUENCE [LARGE SCALE GENOMIC DNA]</scope>
</reference>
<dbReference type="AlphaFoldDB" id="A0A1F5TNJ1"/>
<sequence length="350" mass="40863">MGLFSKKEEINPLENKSAEDLYGSGSFQAENLENSLMNQDEKFKKNQKDIRGRGEKEVNLKRYKDPEGLTVRKMTIGLWFVEHRKMMINTFYGLLVLIGVATWGLFFYTFGSYLLFGIREDQLLLKGIIETNIVDHQYLVSRGAKELKIDRVQILKIDGKYDFLVQIENPNKEYWAEFDYVFFTKNQEFGRARSFILPGEQKFILSLGQEFDFVPLTAGINIENVSWSRINKHTYPDWQEFRNTHLNFKIEDIVFTSAKETLLTEKINLSDLKFTVHNDTPYNYWNINFVILLKGQSNQIVGVNKYVLENVASEGVYNINVAWPGRIADVKNVFVFPEVDVTRDDIYIDF</sequence>
<feature type="transmembrane region" description="Helical" evidence="1">
    <location>
        <begin position="91"/>
        <end position="116"/>
    </location>
</feature>
<evidence type="ECO:0000313" key="2">
    <source>
        <dbReference type="EMBL" id="OGF40374.1"/>
    </source>
</evidence>
<dbReference type="EMBL" id="MFGO01000030">
    <property type="protein sequence ID" value="OGF40374.1"/>
    <property type="molecule type" value="Genomic_DNA"/>
</dbReference>
<keyword evidence="1" id="KW-0812">Transmembrane</keyword>
<dbReference type="Proteomes" id="UP000177579">
    <property type="component" value="Unassembled WGS sequence"/>
</dbReference>
<organism evidence="2 3">
    <name type="scientific">Candidatus Falkowbacteria bacterium RIFOXYD2_FULL_34_120</name>
    <dbReference type="NCBI Taxonomy" id="1798007"/>
    <lineage>
        <taxon>Bacteria</taxon>
        <taxon>Candidatus Falkowiibacteriota</taxon>
    </lineage>
</organism>
<evidence type="ECO:0000256" key="1">
    <source>
        <dbReference type="SAM" id="Phobius"/>
    </source>
</evidence>
<comment type="caution">
    <text evidence="2">The sequence shown here is derived from an EMBL/GenBank/DDBJ whole genome shotgun (WGS) entry which is preliminary data.</text>
</comment>
<keyword evidence="1" id="KW-0472">Membrane</keyword>
<gene>
    <name evidence="2" type="ORF">A2531_00135</name>
</gene>
<protein>
    <submittedName>
        <fullName evidence="2">Uncharacterized protein</fullName>
    </submittedName>
</protein>
<proteinExistence type="predicted"/>
<accession>A0A1F5TNJ1</accession>
<evidence type="ECO:0000313" key="3">
    <source>
        <dbReference type="Proteomes" id="UP000177579"/>
    </source>
</evidence>
<keyword evidence="1" id="KW-1133">Transmembrane helix</keyword>